<name>A0AAE0DSK8_9ROSI</name>
<keyword evidence="3" id="KW-1185">Reference proteome</keyword>
<accession>A0AAE0DSK8</accession>
<dbReference type="AlphaFoldDB" id="A0AAE0DSK8"/>
<evidence type="ECO:0000313" key="3">
    <source>
        <dbReference type="Proteomes" id="UP001281410"/>
    </source>
</evidence>
<dbReference type="GO" id="GO:0046872">
    <property type="term" value="F:metal ion binding"/>
    <property type="evidence" value="ECO:0007669"/>
    <property type="project" value="InterPro"/>
</dbReference>
<protein>
    <submittedName>
        <fullName evidence="2">Uncharacterized protein</fullName>
    </submittedName>
</protein>
<dbReference type="Proteomes" id="UP001281410">
    <property type="component" value="Unassembled WGS sequence"/>
</dbReference>
<evidence type="ECO:0000313" key="2">
    <source>
        <dbReference type="EMBL" id="KAK3184337.1"/>
    </source>
</evidence>
<sequence>MQTISSPNKKKLHADRNSADVTIPEVNFARGGGHQAESRQLEKPSRWSVQPARSNVDTEVEAANNGDKPKVLGSGLLLPSTGIAAHAIERDIEIEVEKFEEVEMVSSEIEKRAIYAAVRMLPFRLPPPPFPRNAYLQYKGDDENVDVDGL</sequence>
<gene>
    <name evidence="2" type="ORF">Dsin_031623</name>
</gene>
<feature type="compositionally biased region" description="Basic and acidic residues" evidence="1">
    <location>
        <begin position="36"/>
        <end position="45"/>
    </location>
</feature>
<dbReference type="PANTHER" id="PTHR38160">
    <property type="entry name" value="ZINC FINGER CCCH DOMAIN-CONTAINING PROTEIN 40"/>
    <property type="match status" value="1"/>
</dbReference>
<dbReference type="EMBL" id="JANJYJ010000010">
    <property type="protein sequence ID" value="KAK3184337.1"/>
    <property type="molecule type" value="Genomic_DNA"/>
</dbReference>
<feature type="region of interest" description="Disordered" evidence="1">
    <location>
        <begin position="1"/>
        <end position="54"/>
    </location>
</feature>
<reference evidence="2" key="1">
    <citation type="journal article" date="2023" name="Plant J.">
        <title>Genome sequences and population genomics provide insights into the demographic history, inbreeding, and mutation load of two 'living fossil' tree species of Dipteronia.</title>
        <authorList>
            <person name="Feng Y."/>
            <person name="Comes H.P."/>
            <person name="Chen J."/>
            <person name="Zhu S."/>
            <person name="Lu R."/>
            <person name="Zhang X."/>
            <person name="Li P."/>
            <person name="Qiu J."/>
            <person name="Olsen K.M."/>
            <person name="Qiu Y."/>
        </authorList>
    </citation>
    <scope>NUCLEOTIDE SEQUENCE</scope>
    <source>
        <strain evidence="2">NBL</strain>
    </source>
</reference>
<evidence type="ECO:0000256" key="1">
    <source>
        <dbReference type="SAM" id="MobiDB-lite"/>
    </source>
</evidence>
<proteinExistence type="predicted"/>
<comment type="caution">
    <text evidence="2">The sequence shown here is derived from an EMBL/GenBank/DDBJ whole genome shotgun (WGS) entry which is preliminary data.</text>
</comment>
<organism evidence="2 3">
    <name type="scientific">Dipteronia sinensis</name>
    <dbReference type="NCBI Taxonomy" id="43782"/>
    <lineage>
        <taxon>Eukaryota</taxon>
        <taxon>Viridiplantae</taxon>
        <taxon>Streptophyta</taxon>
        <taxon>Embryophyta</taxon>
        <taxon>Tracheophyta</taxon>
        <taxon>Spermatophyta</taxon>
        <taxon>Magnoliopsida</taxon>
        <taxon>eudicotyledons</taxon>
        <taxon>Gunneridae</taxon>
        <taxon>Pentapetalae</taxon>
        <taxon>rosids</taxon>
        <taxon>malvids</taxon>
        <taxon>Sapindales</taxon>
        <taxon>Sapindaceae</taxon>
        <taxon>Hippocastanoideae</taxon>
        <taxon>Acereae</taxon>
        <taxon>Dipteronia</taxon>
    </lineage>
</organism>
<dbReference type="PANTHER" id="PTHR38160:SF1">
    <property type="entry name" value="ZINC FINGER CCCH DOMAIN-CONTAINING PROTEIN 40"/>
    <property type="match status" value="1"/>
</dbReference>
<dbReference type="InterPro" id="IPR045868">
    <property type="entry name" value="Znf_C3H13/40"/>
</dbReference>